<keyword evidence="2 7" id="KW-0645">Protease</keyword>
<comment type="caution">
    <text evidence="6">Lacks conserved residue(s) required for the propagation of feature annotation.</text>
</comment>
<dbReference type="Gene3D" id="3.40.532.10">
    <property type="entry name" value="Peptidase C12, ubiquitin carboxyl-terminal hydrolase"/>
    <property type="match status" value="1"/>
</dbReference>
<dbReference type="InterPro" id="IPR036959">
    <property type="entry name" value="Peptidase_C12_UCH_sf"/>
</dbReference>
<dbReference type="InterPro" id="IPR038765">
    <property type="entry name" value="Papain-like_cys_pep_sf"/>
</dbReference>
<keyword evidence="5 7" id="KW-0788">Thiol protease</keyword>
<dbReference type="PANTHER" id="PTHR10589">
    <property type="entry name" value="UBIQUITIN CARBOXYL-TERMINAL HYDROLASE"/>
    <property type="match status" value="1"/>
</dbReference>
<dbReference type="Proteomes" id="UP000566819">
    <property type="component" value="Unassembled WGS sequence"/>
</dbReference>
<dbReference type="SUPFAM" id="SSF54001">
    <property type="entry name" value="Cysteine proteinases"/>
    <property type="match status" value="1"/>
</dbReference>
<dbReference type="AlphaFoldDB" id="A0A8H4RRS1"/>
<comment type="similarity">
    <text evidence="6 7">Belongs to the peptidase C12 family.</text>
</comment>
<dbReference type="PANTHER" id="PTHR10589:SF41">
    <property type="entry name" value="UBIQUITIN CARBOXYL-TERMINAL HYDROLASE"/>
    <property type="match status" value="1"/>
</dbReference>
<gene>
    <name evidence="9" type="ORF">G7Y89_g3241</name>
</gene>
<protein>
    <recommendedName>
        <fullName evidence="7">Ubiquitin carboxyl-terminal hydrolase</fullName>
        <ecNumber evidence="7">3.4.19.12</ecNumber>
    </recommendedName>
</protein>
<reference evidence="9 10" key="1">
    <citation type="submission" date="2020-03" db="EMBL/GenBank/DDBJ databases">
        <title>Draft Genome Sequence of Cudoniella acicularis.</title>
        <authorList>
            <person name="Buettner E."/>
            <person name="Kellner H."/>
        </authorList>
    </citation>
    <scope>NUCLEOTIDE SEQUENCE [LARGE SCALE GENOMIC DNA]</scope>
    <source>
        <strain evidence="9 10">DSM 108380</strain>
    </source>
</reference>
<dbReference type="EMBL" id="JAAMPI010000155">
    <property type="protein sequence ID" value="KAF4634862.1"/>
    <property type="molecule type" value="Genomic_DNA"/>
</dbReference>
<evidence type="ECO:0000259" key="8">
    <source>
        <dbReference type="PROSITE" id="PS52048"/>
    </source>
</evidence>
<evidence type="ECO:0000256" key="3">
    <source>
        <dbReference type="ARBA" id="ARBA00022786"/>
    </source>
</evidence>
<comment type="catalytic activity">
    <reaction evidence="1 7">
        <text>Thiol-dependent hydrolysis of ester, thioester, amide, peptide and isopeptide bonds formed by the C-terminal Gly of ubiquitin (a 76-residue protein attached to proteins as an intracellular targeting signal).</text>
        <dbReference type="EC" id="3.4.19.12"/>
    </reaction>
</comment>
<dbReference type="PROSITE" id="PS52048">
    <property type="entry name" value="UCH_DOMAIN"/>
    <property type="match status" value="1"/>
</dbReference>
<dbReference type="EC" id="3.4.19.12" evidence="7"/>
<keyword evidence="3 7" id="KW-0833">Ubl conjugation pathway</keyword>
<evidence type="ECO:0000256" key="4">
    <source>
        <dbReference type="ARBA" id="ARBA00022801"/>
    </source>
</evidence>
<evidence type="ECO:0000256" key="7">
    <source>
        <dbReference type="RuleBase" id="RU361215"/>
    </source>
</evidence>
<proteinExistence type="inferred from homology"/>
<sequence length="1014" mass="114414">MDLKWRDERAAAYTRAALNEGDTLVILHPNSYKPIDPAGFELNKTLRVHSSKLLRTGSNRFQRLLSAKVQRRTRKIHGYAEGLPPGIEFVIDLNPTNLSETDAIELVSELWCSRGIRYWFTTEDRCQIPHSLVGGRDSTTAGAHEHAVALKLAEEAEKAALDAEVAEALGTVKQEETDDNLDVLSTRGNRSSSIGSPNWKFDVEDAKKWSARFGGNPTSPSANFPSHFHNQPIKSVDEVPDYCPWRHRNSIEALLQIIEGKEPKLDSAPQVWTLAVLAKYFDCPHIVVDRIATWIVQGRDGFFVEVLPEVSLQMGVNLKSDFITKDAFAILVSEEAFRIAFHAESIGAIPYTKKHHEAEFFRTRENLDESLVEPVQQAGQSLYTRARVTWEFLIDKEKPWFNNLGEFTKINRLREHASSIKERPLMTEKIEENISLFVDTLRAFVGSTIQQCLTQGLTVEQGTRATEHRRLQAYLHPYSERFEYTYSTLNPYERMMTRFLWEHVAALDWDSNSERTNTFNERFGFKTPLQRRPQGKPLELYAINSEYMTSLEDRQTLFNLAVLESELQAPSTDEIMPQIPLDSEIVGDSPFFNLTEFLREWATTTDTLLCLNEDEWRYLPQWDTEIEAEESNALDKMTDEPLPIRLSKMAEEVIVKEEPSIINMPIEDKMRGPEVNIPLRPKAPHPTIVKAEPKNNDEVMADQEGENSDEFDHLSDIEDLQEQNEWVLVDGMLQTGRQTQRGFNRERTMPEPAAIINGVKTFIMLENNPQVINALSATLGLSDKLEWVDIYSLTDTTLLSFIPRPVLALLAIIPLTPAWKANRVEEDACGSIYTSPTEGDGTNGGVLWFKQTIGHACGSIGLLHCLVNGPAKEYIGKGSTLEKLREAAIGKSLGERAKLLYESKEFEVAHMSVAGMGDTLPPDSVTAEKMAGHFVSFVIQEDTKSGGKERRVWELEGNRQGPICRGILKDEDGDLLSEKALEMGIGRIMELDKQSGGSDLRFSCIALVKKDTDS</sequence>
<dbReference type="GO" id="GO:0016579">
    <property type="term" value="P:protein deubiquitination"/>
    <property type="evidence" value="ECO:0007669"/>
    <property type="project" value="TreeGrafter"/>
</dbReference>
<dbReference type="GO" id="GO:0006511">
    <property type="term" value="P:ubiquitin-dependent protein catabolic process"/>
    <property type="evidence" value="ECO:0007669"/>
    <property type="project" value="UniProtKB-UniRule"/>
</dbReference>
<evidence type="ECO:0000256" key="1">
    <source>
        <dbReference type="ARBA" id="ARBA00000707"/>
    </source>
</evidence>
<name>A0A8H4RRS1_9HELO</name>
<dbReference type="PRINTS" id="PR00707">
    <property type="entry name" value="UBCTHYDRLASE"/>
</dbReference>
<dbReference type="Pfam" id="PF01088">
    <property type="entry name" value="Peptidase_C12"/>
    <property type="match status" value="1"/>
</dbReference>
<evidence type="ECO:0000256" key="5">
    <source>
        <dbReference type="ARBA" id="ARBA00022807"/>
    </source>
</evidence>
<evidence type="ECO:0000313" key="9">
    <source>
        <dbReference type="EMBL" id="KAF4634862.1"/>
    </source>
</evidence>
<keyword evidence="4 7" id="KW-0378">Hydrolase</keyword>
<dbReference type="InterPro" id="IPR001578">
    <property type="entry name" value="Peptidase_C12_UCH"/>
</dbReference>
<feature type="domain" description="UCH catalytic" evidence="8">
    <location>
        <begin position="761"/>
        <end position="1009"/>
    </location>
</feature>
<comment type="caution">
    <text evidence="9">The sequence shown here is derived from an EMBL/GenBank/DDBJ whole genome shotgun (WGS) entry which is preliminary data.</text>
</comment>
<evidence type="ECO:0000256" key="6">
    <source>
        <dbReference type="PROSITE-ProRule" id="PRU01393"/>
    </source>
</evidence>
<evidence type="ECO:0000256" key="2">
    <source>
        <dbReference type="ARBA" id="ARBA00022670"/>
    </source>
</evidence>
<keyword evidence="10" id="KW-1185">Reference proteome</keyword>
<dbReference type="GO" id="GO:0004843">
    <property type="term" value="F:cysteine-type deubiquitinase activity"/>
    <property type="evidence" value="ECO:0007669"/>
    <property type="project" value="UniProtKB-EC"/>
</dbReference>
<evidence type="ECO:0000313" key="10">
    <source>
        <dbReference type="Proteomes" id="UP000566819"/>
    </source>
</evidence>
<accession>A0A8H4RRS1</accession>
<organism evidence="9 10">
    <name type="scientific">Cudoniella acicularis</name>
    <dbReference type="NCBI Taxonomy" id="354080"/>
    <lineage>
        <taxon>Eukaryota</taxon>
        <taxon>Fungi</taxon>
        <taxon>Dikarya</taxon>
        <taxon>Ascomycota</taxon>
        <taxon>Pezizomycotina</taxon>
        <taxon>Leotiomycetes</taxon>
        <taxon>Helotiales</taxon>
        <taxon>Tricladiaceae</taxon>
        <taxon>Cudoniella</taxon>
    </lineage>
</organism>
<dbReference type="OrthoDB" id="427186at2759"/>
<dbReference type="GO" id="GO:0005737">
    <property type="term" value="C:cytoplasm"/>
    <property type="evidence" value="ECO:0007669"/>
    <property type="project" value="TreeGrafter"/>
</dbReference>